<proteinExistence type="predicted"/>
<dbReference type="AlphaFoldDB" id="A0A9X0R1Y0"/>
<evidence type="ECO:0000313" key="2">
    <source>
        <dbReference type="Proteomes" id="UP000600101"/>
    </source>
</evidence>
<comment type="caution">
    <text evidence="1">The sequence shown here is derived from an EMBL/GenBank/DDBJ whole genome shotgun (WGS) entry which is preliminary data.</text>
</comment>
<gene>
    <name evidence="1" type="ORF">H7965_22990</name>
</gene>
<dbReference type="Gene3D" id="1.25.40.380">
    <property type="entry name" value="Protein of unknown function DUF1810"/>
    <property type="match status" value="1"/>
</dbReference>
<dbReference type="EMBL" id="JACOMF010000044">
    <property type="protein sequence ID" value="MBC4018164.1"/>
    <property type="molecule type" value="Genomic_DNA"/>
</dbReference>
<dbReference type="InterPro" id="IPR036287">
    <property type="entry name" value="Rv1873-like_sf"/>
</dbReference>
<dbReference type="SUPFAM" id="SSF140736">
    <property type="entry name" value="Rv1873-like"/>
    <property type="match status" value="1"/>
</dbReference>
<organism evidence="1 2">
    <name type="scientific">Siccirubricoccus deserti</name>
    <dbReference type="NCBI Taxonomy" id="2013562"/>
    <lineage>
        <taxon>Bacteria</taxon>
        <taxon>Pseudomonadati</taxon>
        <taxon>Pseudomonadota</taxon>
        <taxon>Alphaproteobacteria</taxon>
        <taxon>Acetobacterales</taxon>
        <taxon>Roseomonadaceae</taxon>
        <taxon>Siccirubricoccus</taxon>
    </lineage>
</organism>
<dbReference type="PIRSF" id="PIRSF008546">
    <property type="entry name" value="UCP008546"/>
    <property type="match status" value="1"/>
</dbReference>
<protein>
    <submittedName>
        <fullName evidence="1">DUF1810 domain-containing protein</fullName>
    </submittedName>
</protein>
<keyword evidence="2" id="KW-1185">Reference proteome</keyword>
<sequence length="140" mass="15461">MSFDLDRFVQAQDRVLPAVRRELAEGRKRTHWMWFVFPQLHGLGQSPTALHYGIASLAEAEAYLAHPLLGPRLEDCTALVNAVTGRSLHAIFGSPDDLKFHSSMTLFATARPGASVFRAALEKYCGGVPDQRTLELLARG</sequence>
<dbReference type="InterPro" id="IPR014937">
    <property type="entry name" value="DUF1810"/>
</dbReference>
<reference evidence="1" key="1">
    <citation type="submission" date="2020-08" db="EMBL/GenBank/DDBJ databases">
        <authorList>
            <person name="Hu Y."/>
            <person name="Nguyen S.V."/>
            <person name="Li F."/>
            <person name="Fanning S."/>
        </authorList>
    </citation>
    <scope>NUCLEOTIDE SEQUENCE</scope>
    <source>
        <strain evidence="1">SYSU D8009</strain>
    </source>
</reference>
<accession>A0A9X0R1Y0</accession>
<name>A0A9X0R1Y0_9PROT</name>
<dbReference type="RefSeq" id="WP_186772916.1">
    <property type="nucleotide sequence ID" value="NZ_JACOMF010000044.1"/>
</dbReference>
<dbReference type="Proteomes" id="UP000600101">
    <property type="component" value="Unassembled WGS sequence"/>
</dbReference>
<evidence type="ECO:0000313" key="1">
    <source>
        <dbReference type="EMBL" id="MBC4018164.1"/>
    </source>
</evidence>
<dbReference type="Pfam" id="PF08837">
    <property type="entry name" value="DUF1810"/>
    <property type="match status" value="1"/>
</dbReference>